<sequence>MSYKSILPIIRGAVRTGETGPLVQAVDAAACDKIDSEVLKLDFGTCKSDREKAVLAFSEITSLRKDGKNEPEFIRIAGEGCLRITPLPVSNRGRMTGRISLVTGGAQGFGEEIVRNLVSEGAFVFIADLNIAKAEQLAEELNNTAGVEVSMGIKVDVSDEDSVKHMVETVAEKSGGLDLFVNNAGVLRAGSVKSLDKRDFDFVTNINYTAYFLCVKHISQLMAKQNLADGRYMSDIVQINSKSGLEGSNKNAAYAGGKFGGIGLTQSFALELMEDNIKVNSICPGNFFEGPLWSDPENGLFVQYLNTGKVPGAKTIKEVKKFYEAKVPMGRGCRGEDVARALYYAVEQKYETGQAIPVTGGQIMLN</sequence>
<evidence type="ECO:0000256" key="2">
    <source>
        <dbReference type="RuleBase" id="RU000363"/>
    </source>
</evidence>
<dbReference type="PANTHER" id="PTHR42760:SF105">
    <property type="entry name" value="SORBITOL-6-PHOSPHATE 2-DEHYDROGENASE"/>
    <property type="match status" value="1"/>
</dbReference>
<name>A0AAJ1IGA4_9SPIO</name>
<dbReference type="PANTHER" id="PTHR42760">
    <property type="entry name" value="SHORT-CHAIN DEHYDROGENASES/REDUCTASES FAMILY MEMBER"/>
    <property type="match status" value="1"/>
</dbReference>
<gene>
    <name evidence="3" type="ORF">PQJ61_12790</name>
</gene>
<dbReference type="EMBL" id="JAQQAL010000029">
    <property type="protein sequence ID" value="MDC7227634.1"/>
    <property type="molecule type" value="Genomic_DNA"/>
</dbReference>
<dbReference type="SUPFAM" id="SSF51735">
    <property type="entry name" value="NAD(P)-binding Rossmann-fold domains"/>
    <property type="match status" value="1"/>
</dbReference>
<proteinExistence type="inferred from homology"/>
<evidence type="ECO:0000313" key="4">
    <source>
        <dbReference type="Proteomes" id="UP001221217"/>
    </source>
</evidence>
<accession>A0AAJ1IGA4</accession>
<dbReference type="GO" id="GO:0016616">
    <property type="term" value="F:oxidoreductase activity, acting on the CH-OH group of donors, NAD or NADP as acceptor"/>
    <property type="evidence" value="ECO:0007669"/>
    <property type="project" value="TreeGrafter"/>
</dbReference>
<dbReference type="AlphaFoldDB" id="A0AAJ1IGA4"/>
<protein>
    <submittedName>
        <fullName evidence="3">SDR family NAD(P)-dependent oxidoreductase</fullName>
    </submittedName>
</protein>
<dbReference type="PRINTS" id="PR00081">
    <property type="entry name" value="GDHRDH"/>
</dbReference>
<dbReference type="Pfam" id="PF00106">
    <property type="entry name" value="adh_short"/>
    <property type="match status" value="1"/>
</dbReference>
<dbReference type="InterPro" id="IPR020904">
    <property type="entry name" value="Sc_DH/Rdtase_CS"/>
</dbReference>
<dbReference type="PRINTS" id="PR00080">
    <property type="entry name" value="SDRFAMILY"/>
</dbReference>
<dbReference type="InterPro" id="IPR002347">
    <property type="entry name" value="SDR_fam"/>
</dbReference>
<evidence type="ECO:0000256" key="1">
    <source>
        <dbReference type="ARBA" id="ARBA00006484"/>
    </source>
</evidence>
<organism evidence="3 4">
    <name type="scientific">Candidatus Thalassospirochaeta sargassi</name>
    <dbReference type="NCBI Taxonomy" id="3119039"/>
    <lineage>
        <taxon>Bacteria</taxon>
        <taxon>Pseudomonadati</taxon>
        <taxon>Spirochaetota</taxon>
        <taxon>Spirochaetia</taxon>
        <taxon>Spirochaetales</taxon>
        <taxon>Spirochaetaceae</taxon>
        <taxon>Candidatus Thalassospirochaeta</taxon>
    </lineage>
</organism>
<comment type="caution">
    <text evidence="3">The sequence shown here is derived from an EMBL/GenBank/DDBJ whole genome shotgun (WGS) entry which is preliminary data.</text>
</comment>
<dbReference type="Gene3D" id="3.40.50.720">
    <property type="entry name" value="NAD(P)-binding Rossmann-like Domain"/>
    <property type="match status" value="1"/>
</dbReference>
<dbReference type="FunFam" id="3.40.50.720:FF:000084">
    <property type="entry name" value="Short-chain dehydrogenase reductase"/>
    <property type="match status" value="1"/>
</dbReference>
<comment type="similarity">
    <text evidence="1 2">Belongs to the short-chain dehydrogenases/reductases (SDR) family.</text>
</comment>
<reference evidence="3 4" key="1">
    <citation type="submission" date="2022-12" db="EMBL/GenBank/DDBJ databases">
        <title>Metagenome assembled genome from gulf of manar.</title>
        <authorList>
            <person name="Kohli P."/>
            <person name="Pk S."/>
            <person name="Venkata Ramana C."/>
            <person name="Sasikala C."/>
        </authorList>
    </citation>
    <scope>NUCLEOTIDE SEQUENCE [LARGE SCALE GENOMIC DNA]</scope>
    <source>
        <strain evidence="3">JB008</strain>
    </source>
</reference>
<evidence type="ECO:0000313" key="3">
    <source>
        <dbReference type="EMBL" id="MDC7227634.1"/>
    </source>
</evidence>
<dbReference type="InterPro" id="IPR036291">
    <property type="entry name" value="NAD(P)-bd_dom_sf"/>
</dbReference>
<dbReference type="PROSITE" id="PS00061">
    <property type="entry name" value="ADH_SHORT"/>
    <property type="match status" value="1"/>
</dbReference>
<dbReference type="Proteomes" id="UP001221217">
    <property type="component" value="Unassembled WGS sequence"/>
</dbReference>